<dbReference type="InterPro" id="IPR004360">
    <property type="entry name" value="Glyas_Fos-R_dOase_dom"/>
</dbReference>
<evidence type="ECO:0000259" key="1">
    <source>
        <dbReference type="PROSITE" id="PS51819"/>
    </source>
</evidence>
<evidence type="ECO:0000313" key="3">
    <source>
        <dbReference type="Proteomes" id="UP000005324"/>
    </source>
</evidence>
<dbReference type="RefSeq" id="WP_007003928.1">
    <property type="nucleotide sequence ID" value="NZ_GG770778.1"/>
</dbReference>
<organism evidence="2 3">
    <name type="scientific">Pseudoroseomonas cervicalis ATCC 49957</name>
    <dbReference type="NCBI Taxonomy" id="525371"/>
    <lineage>
        <taxon>Bacteria</taxon>
        <taxon>Pseudomonadati</taxon>
        <taxon>Pseudomonadota</taxon>
        <taxon>Alphaproteobacteria</taxon>
        <taxon>Acetobacterales</taxon>
        <taxon>Roseomonadaceae</taxon>
        <taxon>Roseomonas</taxon>
    </lineage>
</organism>
<proteinExistence type="predicted"/>
<comment type="caution">
    <text evidence="2">The sequence shown here is derived from an EMBL/GenBank/DDBJ whole genome shotgun (WGS) entry which is preliminary data.</text>
</comment>
<dbReference type="InterPro" id="IPR029068">
    <property type="entry name" value="Glyas_Bleomycin-R_OHBP_Dase"/>
</dbReference>
<reference evidence="2 3" key="1">
    <citation type="submission" date="2010-04" db="EMBL/GenBank/DDBJ databases">
        <authorList>
            <person name="Qin X."/>
            <person name="Bachman B."/>
            <person name="Battles P."/>
            <person name="Bell A."/>
            <person name="Bess C."/>
            <person name="Bickham C."/>
            <person name="Chaboub L."/>
            <person name="Chen D."/>
            <person name="Coyle M."/>
            <person name="Deiros D.R."/>
            <person name="Dinh H."/>
            <person name="Forbes L."/>
            <person name="Fowler G."/>
            <person name="Francisco L."/>
            <person name="Fu Q."/>
            <person name="Gubbala S."/>
            <person name="Hale W."/>
            <person name="Han Y."/>
            <person name="Hemphill L."/>
            <person name="Highlander S.K."/>
            <person name="Hirani K."/>
            <person name="Hogues M."/>
            <person name="Jackson L."/>
            <person name="Jakkamsetti A."/>
            <person name="Javaid M."/>
            <person name="Jiang H."/>
            <person name="Korchina V."/>
            <person name="Kovar C."/>
            <person name="Lara F."/>
            <person name="Lee S."/>
            <person name="Mata R."/>
            <person name="Mathew T."/>
            <person name="Moen C."/>
            <person name="Morales K."/>
            <person name="Munidasa M."/>
            <person name="Nazareth L."/>
            <person name="Ngo R."/>
            <person name="Nguyen L."/>
            <person name="Okwuonu G."/>
            <person name="Ongeri F."/>
            <person name="Patil S."/>
            <person name="Petrosino J."/>
            <person name="Pham C."/>
            <person name="Pham P."/>
            <person name="Pu L.-L."/>
            <person name="Puazo M."/>
            <person name="Raj R."/>
            <person name="Reid J."/>
            <person name="Rouhana J."/>
            <person name="Saada N."/>
            <person name="Shang Y."/>
            <person name="Simmons D."/>
            <person name="Thornton R."/>
            <person name="Warren J."/>
            <person name="Weissenberger G."/>
            <person name="Zhang J."/>
            <person name="Zhang L."/>
            <person name="Zhou C."/>
            <person name="Zhu D."/>
            <person name="Muzny D."/>
            <person name="Worley K."/>
            <person name="Gibbs R."/>
        </authorList>
    </citation>
    <scope>NUCLEOTIDE SEQUENCE [LARGE SCALE GENOMIC DNA]</scope>
    <source>
        <strain evidence="2 3">ATCC 49957</strain>
    </source>
</reference>
<dbReference type="OrthoDB" id="9812656at2"/>
<name>D5RIF9_9PROT</name>
<dbReference type="Pfam" id="PF00903">
    <property type="entry name" value="Glyoxalase"/>
    <property type="match status" value="1"/>
</dbReference>
<keyword evidence="3" id="KW-1185">Reference proteome</keyword>
<dbReference type="Gene3D" id="3.10.180.10">
    <property type="entry name" value="2,3-Dihydroxybiphenyl 1,2-Dioxygenase, domain 1"/>
    <property type="match status" value="1"/>
</dbReference>
<dbReference type="SUPFAM" id="SSF54593">
    <property type="entry name" value="Glyoxalase/Bleomycin resistance protein/Dihydroxybiphenyl dioxygenase"/>
    <property type="match status" value="1"/>
</dbReference>
<gene>
    <name evidence="2" type="ORF">HMPREF0731_0869</name>
</gene>
<dbReference type="AlphaFoldDB" id="D5RIF9"/>
<feature type="domain" description="VOC" evidence="1">
    <location>
        <begin position="7"/>
        <end position="127"/>
    </location>
</feature>
<evidence type="ECO:0000313" key="2">
    <source>
        <dbReference type="EMBL" id="EFH12903.1"/>
    </source>
</evidence>
<dbReference type="HOGENOM" id="CLU_141587_0_0_5"/>
<accession>D5RIF9</accession>
<dbReference type="InterPro" id="IPR037523">
    <property type="entry name" value="VOC_core"/>
</dbReference>
<protein>
    <submittedName>
        <fullName evidence="2">Glyoxalase family protein</fullName>
    </submittedName>
</protein>
<sequence length="137" mass="14853">MPTPLPGLGQQITFLYASAPEASWHFYETVLELPLAQDQGSCRIYEVAGGRAYLGVCRARAERAAENPRVEGGVVVTFVTEQVAACHAALKARGVAVGEAPAWSETYGVEHFFFRDPAGYLLEVQRFGRGDWPAPPG</sequence>
<dbReference type="PROSITE" id="PS51819">
    <property type="entry name" value="VOC"/>
    <property type="match status" value="1"/>
</dbReference>
<dbReference type="Proteomes" id="UP000005324">
    <property type="component" value="Unassembled WGS sequence"/>
</dbReference>
<dbReference type="EMBL" id="ADVL01000149">
    <property type="protein sequence ID" value="EFH12903.1"/>
    <property type="molecule type" value="Genomic_DNA"/>
</dbReference>